<feature type="compositionally biased region" description="Basic and acidic residues" evidence="1">
    <location>
        <begin position="1"/>
        <end position="19"/>
    </location>
</feature>
<evidence type="ECO:0008006" key="4">
    <source>
        <dbReference type="Google" id="ProtNLM"/>
    </source>
</evidence>
<proteinExistence type="predicted"/>
<sequence length="205" mass="23287">MGGMEERKSDDQGADKETNDGTCSTDSKNVDPNKKRGSYRDSVLRFGKDNDKTHSVGQEEGEDSIYEIMEDLEDDVVQDGKEEDPMNPVIPTSKEERLEWSKPWKGSLIIKLMGRRVGFKFLQTKLHKLWNPSGGMKITDMDNDYYLVSTPEIEQDAFGSWMHAKKTFRRTPARKETAPATRQPKNAVNGNHGNQGTKKSIKYLL</sequence>
<dbReference type="EMBL" id="JAAIUW010000006">
    <property type="protein sequence ID" value="KAF7826071.1"/>
    <property type="molecule type" value="Genomic_DNA"/>
</dbReference>
<feature type="region of interest" description="Disordered" evidence="1">
    <location>
        <begin position="1"/>
        <end position="63"/>
    </location>
</feature>
<organism evidence="2 3">
    <name type="scientific">Senna tora</name>
    <dbReference type="NCBI Taxonomy" id="362788"/>
    <lineage>
        <taxon>Eukaryota</taxon>
        <taxon>Viridiplantae</taxon>
        <taxon>Streptophyta</taxon>
        <taxon>Embryophyta</taxon>
        <taxon>Tracheophyta</taxon>
        <taxon>Spermatophyta</taxon>
        <taxon>Magnoliopsida</taxon>
        <taxon>eudicotyledons</taxon>
        <taxon>Gunneridae</taxon>
        <taxon>Pentapetalae</taxon>
        <taxon>rosids</taxon>
        <taxon>fabids</taxon>
        <taxon>Fabales</taxon>
        <taxon>Fabaceae</taxon>
        <taxon>Caesalpinioideae</taxon>
        <taxon>Cassia clade</taxon>
        <taxon>Senna</taxon>
    </lineage>
</organism>
<reference evidence="2" key="1">
    <citation type="submission" date="2020-09" db="EMBL/GenBank/DDBJ databases">
        <title>Genome-Enabled Discovery of Anthraquinone Biosynthesis in Senna tora.</title>
        <authorList>
            <person name="Kang S.-H."/>
            <person name="Pandey R.P."/>
            <person name="Lee C.-M."/>
            <person name="Sim J.-S."/>
            <person name="Jeong J.-T."/>
            <person name="Choi B.-S."/>
            <person name="Jung M."/>
            <person name="Ginzburg D."/>
            <person name="Zhao K."/>
            <person name="Won S.Y."/>
            <person name="Oh T.-J."/>
            <person name="Yu Y."/>
            <person name="Kim N.-H."/>
            <person name="Lee O.R."/>
            <person name="Lee T.-H."/>
            <person name="Bashyal P."/>
            <person name="Kim T.-S."/>
            <person name="Lee W.-H."/>
            <person name="Kawkins C."/>
            <person name="Kim C.-K."/>
            <person name="Kim J.S."/>
            <person name="Ahn B.O."/>
            <person name="Rhee S.Y."/>
            <person name="Sohng J.K."/>
        </authorList>
    </citation>
    <scope>NUCLEOTIDE SEQUENCE</scope>
    <source>
        <tissue evidence="2">Leaf</tissue>
    </source>
</reference>
<gene>
    <name evidence="2" type="ORF">G2W53_017235</name>
</gene>
<comment type="caution">
    <text evidence="2">The sequence shown here is derived from an EMBL/GenBank/DDBJ whole genome shotgun (WGS) entry which is preliminary data.</text>
</comment>
<evidence type="ECO:0000256" key="1">
    <source>
        <dbReference type="SAM" id="MobiDB-lite"/>
    </source>
</evidence>
<evidence type="ECO:0000313" key="3">
    <source>
        <dbReference type="Proteomes" id="UP000634136"/>
    </source>
</evidence>
<feature type="compositionally biased region" description="Polar residues" evidence="1">
    <location>
        <begin position="183"/>
        <end position="198"/>
    </location>
</feature>
<keyword evidence="3" id="KW-1185">Reference proteome</keyword>
<feature type="compositionally biased region" description="Basic and acidic residues" evidence="1">
    <location>
        <begin position="28"/>
        <end position="54"/>
    </location>
</feature>
<accession>A0A834WNS2</accession>
<evidence type="ECO:0000313" key="2">
    <source>
        <dbReference type="EMBL" id="KAF7826071.1"/>
    </source>
</evidence>
<dbReference type="AlphaFoldDB" id="A0A834WNS2"/>
<name>A0A834WNS2_9FABA</name>
<feature type="region of interest" description="Disordered" evidence="1">
    <location>
        <begin position="169"/>
        <end position="205"/>
    </location>
</feature>
<dbReference type="Proteomes" id="UP000634136">
    <property type="component" value="Unassembled WGS sequence"/>
</dbReference>
<dbReference type="OrthoDB" id="1436208at2759"/>
<protein>
    <recommendedName>
        <fullName evidence="4">DUF4283 domain-containing protein</fullName>
    </recommendedName>
</protein>